<gene>
    <name evidence="2" type="ORF">SAMN04490209_5910</name>
</gene>
<accession>A0AAE8HJ36</accession>
<organism evidence="2 3">
    <name type="scientific">Pseudomonas rhodesiae</name>
    <dbReference type="NCBI Taxonomy" id="76760"/>
    <lineage>
        <taxon>Bacteria</taxon>
        <taxon>Pseudomonadati</taxon>
        <taxon>Pseudomonadota</taxon>
        <taxon>Gammaproteobacteria</taxon>
        <taxon>Pseudomonadales</taxon>
        <taxon>Pseudomonadaceae</taxon>
        <taxon>Pseudomonas</taxon>
    </lineage>
</organism>
<name>A0AAE8HJ36_9PSED</name>
<feature type="region of interest" description="Disordered" evidence="1">
    <location>
        <begin position="157"/>
        <end position="204"/>
    </location>
</feature>
<evidence type="ECO:0000313" key="2">
    <source>
        <dbReference type="EMBL" id="SDV17209.1"/>
    </source>
</evidence>
<protein>
    <submittedName>
        <fullName evidence="2">Uncharacterized protein</fullName>
    </submittedName>
</protein>
<dbReference type="AlphaFoldDB" id="A0AAE8HJ36"/>
<dbReference type="EMBL" id="LT629801">
    <property type="protein sequence ID" value="SDV17209.1"/>
    <property type="molecule type" value="Genomic_DNA"/>
</dbReference>
<evidence type="ECO:0000256" key="1">
    <source>
        <dbReference type="SAM" id="MobiDB-lite"/>
    </source>
</evidence>
<reference evidence="2 3" key="1">
    <citation type="submission" date="2016-10" db="EMBL/GenBank/DDBJ databases">
        <authorList>
            <person name="Varghese N."/>
            <person name="Submissions S."/>
        </authorList>
    </citation>
    <scope>NUCLEOTIDE SEQUENCE [LARGE SCALE GENOMIC DNA]</scope>
    <source>
        <strain evidence="2 3">BS2777</strain>
    </source>
</reference>
<sequence>MAVISYGSLDMRSSCQQTRKSQTELPCLCSASDWWRTLAFFSSQAGRPISGVRWRKINEGGSGYAECCLHARNITVPALAFGIPSFAIKVEGCPEINSPIQGGVCPSQGSVDQHRVAIVADLQCFPWIGFKMTLIGRKGLVVSHGCCSDSGCEKTLPALQKNPNPEEDRASSPPLGFVRGYATMEPYQNGDPRDELHPRTGASD</sequence>
<dbReference type="Proteomes" id="UP000182085">
    <property type="component" value="Chromosome I"/>
</dbReference>
<proteinExistence type="predicted"/>
<keyword evidence="3" id="KW-1185">Reference proteome</keyword>
<evidence type="ECO:0000313" key="3">
    <source>
        <dbReference type="Proteomes" id="UP000182085"/>
    </source>
</evidence>